<comment type="similarity">
    <text evidence="6">Belongs to the peptidase M48 family.</text>
</comment>
<dbReference type="Proteomes" id="UP000598271">
    <property type="component" value="Unassembled WGS sequence"/>
</dbReference>
<proteinExistence type="inferred from homology"/>
<evidence type="ECO:0000256" key="3">
    <source>
        <dbReference type="ARBA" id="ARBA00022801"/>
    </source>
</evidence>
<accession>A0A8J3D9F4</accession>
<dbReference type="PANTHER" id="PTHR22726:SF8">
    <property type="entry name" value="METALLOPROTEASE YCAL"/>
    <property type="match status" value="1"/>
</dbReference>
<feature type="chain" id="PRO_5035308888" evidence="8">
    <location>
        <begin position="23"/>
        <end position="252"/>
    </location>
</feature>
<evidence type="ECO:0000256" key="2">
    <source>
        <dbReference type="ARBA" id="ARBA00022723"/>
    </source>
</evidence>
<organism evidence="10 11">
    <name type="scientific">Persicitalea jodogahamensis</name>
    <dbReference type="NCBI Taxonomy" id="402147"/>
    <lineage>
        <taxon>Bacteria</taxon>
        <taxon>Pseudomonadati</taxon>
        <taxon>Bacteroidota</taxon>
        <taxon>Cytophagia</taxon>
        <taxon>Cytophagales</taxon>
        <taxon>Spirosomataceae</taxon>
        <taxon>Persicitalea</taxon>
    </lineage>
</organism>
<feature type="domain" description="Peptidase M48" evidence="9">
    <location>
        <begin position="93"/>
        <end position="245"/>
    </location>
</feature>
<evidence type="ECO:0000256" key="8">
    <source>
        <dbReference type="SAM" id="SignalP"/>
    </source>
</evidence>
<dbReference type="GO" id="GO:0016020">
    <property type="term" value="C:membrane"/>
    <property type="evidence" value="ECO:0007669"/>
    <property type="project" value="TreeGrafter"/>
</dbReference>
<keyword evidence="2" id="KW-0479">Metal-binding</keyword>
<protein>
    <submittedName>
        <fullName evidence="10">Peptidase M48</fullName>
    </submittedName>
</protein>
<comment type="cofactor">
    <cofactor evidence="6">
        <name>Zn(2+)</name>
        <dbReference type="ChEBI" id="CHEBI:29105"/>
    </cofactor>
    <text evidence="6">Binds 1 zinc ion per subunit.</text>
</comment>
<dbReference type="GO" id="GO:0004222">
    <property type="term" value="F:metalloendopeptidase activity"/>
    <property type="evidence" value="ECO:0007669"/>
    <property type="project" value="InterPro"/>
</dbReference>
<keyword evidence="5 6" id="KW-0482">Metalloprotease</keyword>
<evidence type="ECO:0000259" key="9">
    <source>
        <dbReference type="Pfam" id="PF01435"/>
    </source>
</evidence>
<evidence type="ECO:0000256" key="6">
    <source>
        <dbReference type="RuleBase" id="RU003983"/>
    </source>
</evidence>
<keyword evidence="1 6" id="KW-0645">Protease</keyword>
<dbReference type="GO" id="GO:0051603">
    <property type="term" value="P:proteolysis involved in protein catabolic process"/>
    <property type="evidence" value="ECO:0007669"/>
    <property type="project" value="TreeGrafter"/>
</dbReference>
<evidence type="ECO:0000313" key="11">
    <source>
        <dbReference type="Proteomes" id="UP000598271"/>
    </source>
</evidence>
<dbReference type="InterPro" id="IPR051156">
    <property type="entry name" value="Mito/Outer_Membr_Metalloprot"/>
</dbReference>
<evidence type="ECO:0000256" key="5">
    <source>
        <dbReference type="ARBA" id="ARBA00023049"/>
    </source>
</evidence>
<keyword evidence="11" id="KW-1185">Reference proteome</keyword>
<evidence type="ECO:0000256" key="7">
    <source>
        <dbReference type="SAM" id="MobiDB-lite"/>
    </source>
</evidence>
<evidence type="ECO:0000256" key="1">
    <source>
        <dbReference type="ARBA" id="ARBA00022670"/>
    </source>
</evidence>
<dbReference type="Gene3D" id="3.30.2010.10">
    <property type="entry name" value="Metalloproteases ('zincins'), catalytic domain"/>
    <property type="match status" value="1"/>
</dbReference>
<evidence type="ECO:0000313" key="10">
    <source>
        <dbReference type="EMBL" id="GHB64488.1"/>
    </source>
</evidence>
<dbReference type="RefSeq" id="WP_189563972.1">
    <property type="nucleotide sequence ID" value="NZ_BMXF01000001.1"/>
</dbReference>
<dbReference type="Pfam" id="PF01435">
    <property type="entry name" value="Peptidase_M48"/>
    <property type="match status" value="1"/>
</dbReference>
<feature type="region of interest" description="Disordered" evidence="7">
    <location>
        <begin position="222"/>
        <end position="252"/>
    </location>
</feature>
<feature type="signal peptide" evidence="8">
    <location>
        <begin position="1"/>
        <end position="22"/>
    </location>
</feature>
<evidence type="ECO:0000256" key="4">
    <source>
        <dbReference type="ARBA" id="ARBA00022833"/>
    </source>
</evidence>
<dbReference type="InterPro" id="IPR001915">
    <property type="entry name" value="Peptidase_M48"/>
</dbReference>
<dbReference type="GO" id="GO:0046872">
    <property type="term" value="F:metal ion binding"/>
    <property type="evidence" value="ECO:0007669"/>
    <property type="project" value="UniProtKB-KW"/>
</dbReference>
<name>A0A8J3D9F4_9BACT</name>
<reference evidence="10 11" key="1">
    <citation type="journal article" date="2014" name="Int. J. Syst. Evol. Microbiol.">
        <title>Complete genome sequence of Corynebacterium casei LMG S-19264T (=DSM 44701T), isolated from a smear-ripened cheese.</title>
        <authorList>
            <consortium name="US DOE Joint Genome Institute (JGI-PGF)"/>
            <person name="Walter F."/>
            <person name="Albersmeier A."/>
            <person name="Kalinowski J."/>
            <person name="Ruckert C."/>
        </authorList>
    </citation>
    <scope>NUCLEOTIDE SEQUENCE [LARGE SCALE GENOMIC DNA]</scope>
    <source>
        <strain evidence="10 11">KCTC 12866</strain>
    </source>
</reference>
<dbReference type="AlphaFoldDB" id="A0A8J3D9F4"/>
<keyword evidence="3 6" id="KW-0378">Hydrolase</keyword>
<dbReference type="PANTHER" id="PTHR22726">
    <property type="entry name" value="METALLOENDOPEPTIDASE OMA1"/>
    <property type="match status" value="1"/>
</dbReference>
<dbReference type="EMBL" id="BMXF01000001">
    <property type="protein sequence ID" value="GHB64488.1"/>
    <property type="molecule type" value="Genomic_DNA"/>
</dbReference>
<comment type="caution">
    <text evidence="10">The sequence shown here is derived from an EMBL/GenBank/DDBJ whole genome shotgun (WGS) entry which is preliminary data.</text>
</comment>
<sequence>MKKIASLYILMLGLLTAPVAQAQLSPNLVQAGIDALMSATITNAQVAEISREAVKEMDAKNPVASASDPYAKRLSRIVGRYPTINGIKLNYKVYKVPDVNAFATADGSVRVFQGLMDIMNDKEILAIIGHEIGHVVNKDSHDATKSALRRSALRNAAAANDGVVGQLSRSELGGLADYVAAASFSRQQETEADDFSYAFLKRNGQSVLALASSFEKLDKAGGGKVPQFLSTHPDSKARAARVRARAKQEGVR</sequence>
<gene>
    <name evidence="10" type="primary">yggG</name>
    <name evidence="10" type="ORF">GCM10007390_17990</name>
</gene>
<keyword evidence="8" id="KW-0732">Signal</keyword>
<keyword evidence="4 6" id="KW-0862">Zinc</keyword>